<feature type="domain" description="PiggyBac transposable element-derived protein" evidence="1">
    <location>
        <begin position="198"/>
        <end position="335"/>
    </location>
</feature>
<reference evidence="2 3" key="1">
    <citation type="journal article" date="2017" name="Genome Biol. Evol.">
        <title>Phytophthora megakarya and P. palmivora, closely related causal agents of cacao black pod rot, underwent increases in genome sizes and gene numbers by different mechanisms.</title>
        <authorList>
            <person name="Ali S.S."/>
            <person name="Shao J."/>
            <person name="Lary D.J."/>
            <person name="Kronmiller B."/>
            <person name="Shen D."/>
            <person name="Strem M.D."/>
            <person name="Amoako-Attah I."/>
            <person name="Akrofi A.Y."/>
            <person name="Begoude B.A."/>
            <person name="Ten Hoopen G.M."/>
            <person name="Coulibaly K."/>
            <person name="Kebe B.I."/>
            <person name="Melnick R.L."/>
            <person name="Guiltinan M.J."/>
            <person name="Tyler B.M."/>
            <person name="Meinhardt L.W."/>
            <person name="Bailey B.A."/>
        </authorList>
    </citation>
    <scope>NUCLEOTIDE SEQUENCE [LARGE SCALE GENOMIC DNA]</scope>
    <source>
        <strain evidence="3">sbr112.9</strain>
    </source>
</reference>
<evidence type="ECO:0000259" key="1">
    <source>
        <dbReference type="Pfam" id="PF13843"/>
    </source>
</evidence>
<dbReference type="PANTHER" id="PTHR46599:SF3">
    <property type="entry name" value="PIGGYBAC TRANSPOSABLE ELEMENT-DERIVED PROTEIN 4"/>
    <property type="match status" value="1"/>
</dbReference>
<keyword evidence="3" id="KW-1185">Reference proteome</keyword>
<gene>
    <name evidence="2" type="ORF">PHPALM_14458</name>
</gene>
<comment type="caution">
    <text evidence="2">The sequence shown here is derived from an EMBL/GenBank/DDBJ whole genome shotgun (WGS) entry which is preliminary data.</text>
</comment>
<evidence type="ECO:0000313" key="2">
    <source>
        <dbReference type="EMBL" id="POM69272.1"/>
    </source>
</evidence>
<protein>
    <recommendedName>
        <fullName evidence="1">PiggyBac transposable element-derived protein domain-containing protein</fullName>
    </recommendedName>
</protein>
<organism evidence="2 3">
    <name type="scientific">Phytophthora palmivora</name>
    <dbReference type="NCBI Taxonomy" id="4796"/>
    <lineage>
        <taxon>Eukaryota</taxon>
        <taxon>Sar</taxon>
        <taxon>Stramenopiles</taxon>
        <taxon>Oomycota</taxon>
        <taxon>Peronosporomycetes</taxon>
        <taxon>Peronosporales</taxon>
        <taxon>Peronosporaceae</taxon>
        <taxon>Phytophthora</taxon>
    </lineage>
</organism>
<dbReference type="Pfam" id="PF13843">
    <property type="entry name" value="DDE_Tnp_1_7"/>
    <property type="match status" value="1"/>
</dbReference>
<dbReference type="EMBL" id="NCKW01007899">
    <property type="protein sequence ID" value="POM69272.1"/>
    <property type="molecule type" value="Genomic_DNA"/>
</dbReference>
<dbReference type="Proteomes" id="UP000237271">
    <property type="component" value="Unassembled WGS sequence"/>
</dbReference>
<dbReference type="PANTHER" id="PTHR46599">
    <property type="entry name" value="PIGGYBAC TRANSPOSABLE ELEMENT-DERIVED PROTEIN 4"/>
    <property type="match status" value="1"/>
</dbReference>
<sequence length="382" mass="43355">MANRFGGGWEDPESRQEFRIEDIALDSLVNEWDRLVHDEPQLDDEPRLDEGTQLNDELKLVDEARQSDKQPQDDYDIPLDDDYICMTSLPGTHYVDSRATAATPVNQHLLSSFTDLLTTSNMGSLQTAQSSSNSNQHNIFEPRGLGKAYMQSLNMQSGLHVAVEAKVTKAYRDSAECGLFALYFTAEFRRSLQTWASDRKLTDSQFNAYLGLEIAMSICPLNDITEYWSDSRFLASFCGDDTKDKVSKYLVSFTFSFSRRSNTHDPLWHSRNILTHFQKRFAECAVPTGVSSIDEMTVPTKARSKARTYMPSKPDKYGVRFYAVVGWDSLYVYTLWDNVSGNTQSPTPAQCYTQQFPTLRTSLYNTLRREYVPVAANSAKAL</sequence>
<name>A0A2P4XUQ7_9STRA</name>
<dbReference type="OrthoDB" id="124452at2759"/>
<evidence type="ECO:0000313" key="3">
    <source>
        <dbReference type="Proteomes" id="UP000237271"/>
    </source>
</evidence>
<accession>A0A2P4XUQ7</accession>
<dbReference type="InterPro" id="IPR029526">
    <property type="entry name" value="PGBD"/>
</dbReference>
<dbReference type="AlphaFoldDB" id="A0A2P4XUQ7"/>
<proteinExistence type="predicted"/>